<evidence type="ECO:0000256" key="1">
    <source>
        <dbReference type="SAM" id="Phobius"/>
    </source>
</evidence>
<name>A0A839RUT2_9ACTN</name>
<sequence>MNHNWLPPERDRDPDEEFDKTEVILGIILMSILGGLLGLTVFLAWTW</sequence>
<evidence type="ECO:0000313" key="2">
    <source>
        <dbReference type="EMBL" id="MBB3039424.1"/>
    </source>
</evidence>
<keyword evidence="1" id="KW-0812">Transmembrane</keyword>
<organism evidence="3 4">
    <name type="scientific">Hoyosella altamirensis</name>
    <dbReference type="NCBI Taxonomy" id="616997"/>
    <lineage>
        <taxon>Bacteria</taxon>
        <taxon>Bacillati</taxon>
        <taxon>Actinomycetota</taxon>
        <taxon>Actinomycetes</taxon>
        <taxon>Mycobacteriales</taxon>
        <taxon>Hoyosellaceae</taxon>
        <taxon>Hoyosella</taxon>
    </lineage>
</organism>
<dbReference type="Proteomes" id="UP000567922">
    <property type="component" value="Unassembled WGS sequence"/>
</dbReference>
<evidence type="ECO:0000313" key="3">
    <source>
        <dbReference type="EMBL" id="MBB3039996.1"/>
    </source>
</evidence>
<gene>
    <name evidence="2" type="ORF">FHU29_003893</name>
    <name evidence="3" type="ORF">FHU29_004486</name>
</gene>
<comment type="caution">
    <text evidence="3">The sequence shown here is derived from an EMBL/GenBank/DDBJ whole genome shotgun (WGS) entry which is preliminary data.</text>
</comment>
<reference evidence="3 4" key="1">
    <citation type="submission" date="2020-08" db="EMBL/GenBank/DDBJ databases">
        <title>Sequencing the genomes of 1000 actinobacteria strains.</title>
        <authorList>
            <person name="Klenk H.-P."/>
        </authorList>
    </citation>
    <scope>NUCLEOTIDE SEQUENCE [LARGE SCALE GENOMIC DNA]</scope>
    <source>
        <strain evidence="3 4">DSM 45258</strain>
    </source>
</reference>
<proteinExistence type="predicted"/>
<protein>
    <submittedName>
        <fullName evidence="3">Uncharacterized protein</fullName>
    </submittedName>
</protein>
<dbReference type="EMBL" id="JACHWS010000005">
    <property type="protein sequence ID" value="MBB3039996.1"/>
    <property type="molecule type" value="Genomic_DNA"/>
</dbReference>
<feature type="transmembrane region" description="Helical" evidence="1">
    <location>
        <begin position="23"/>
        <end position="45"/>
    </location>
</feature>
<evidence type="ECO:0000313" key="4">
    <source>
        <dbReference type="Proteomes" id="UP000567922"/>
    </source>
</evidence>
<keyword evidence="1" id="KW-1133">Transmembrane helix</keyword>
<dbReference type="EMBL" id="JACHWS010000003">
    <property type="protein sequence ID" value="MBB3039424.1"/>
    <property type="molecule type" value="Genomic_DNA"/>
</dbReference>
<dbReference type="AlphaFoldDB" id="A0A839RUT2"/>
<dbReference type="RefSeq" id="WP_157095432.1">
    <property type="nucleotide sequence ID" value="NZ_BDDI01000030.1"/>
</dbReference>
<keyword evidence="1" id="KW-0472">Membrane</keyword>
<accession>A0A839RUT2</accession>
<keyword evidence="4" id="KW-1185">Reference proteome</keyword>